<evidence type="ECO:0000313" key="2">
    <source>
        <dbReference type="EMBL" id="KZN03559.1"/>
    </source>
</evidence>
<feature type="domain" description="MATH" evidence="1">
    <location>
        <begin position="1"/>
        <end position="76"/>
    </location>
</feature>
<dbReference type="SUPFAM" id="SSF49599">
    <property type="entry name" value="TRAF domain-like"/>
    <property type="match status" value="1"/>
</dbReference>
<comment type="caution">
    <text evidence="2">The sequence shown here is derived from an EMBL/GenBank/DDBJ whole genome shotgun (WGS) entry which is preliminary data.</text>
</comment>
<dbReference type="EMBL" id="LNRQ01000003">
    <property type="protein sequence ID" value="KZN03559.1"/>
    <property type="molecule type" value="Genomic_DNA"/>
</dbReference>
<dbReference type="STRING" id="79200.A0A166CBW1"/>
<dbReference type="CDD" id="cd00121">
    <property type="entry name" value="MATH"/>
    <property type="match status" value="1"/>
</dbReference>
<dbReference type="Gene3D" id="2.60.210.10">
    <property type="entry name" value="Apoptosis, Tumor Necrosis Factor Receptor Associated Protein 2, Chain A"/>
    <property type="match status" value="1"/>
</dbReference>
<reference evidence="2" key="1">
    <citation type="journal article" date="2016" name="Nat. Genet.">
        <title>A high-quality carrot genome assembly provides new insights into carotenoid accumulation and asterid genome evolution.</title>
        <authorList>
            <person name="Iorizzo M."/>
            <person name="Ellison S."/>
            <person name="Senalik D."/>
            <person name="Zeng P."/>
            <person name="Satapoomin P."/>
            <person name="Huang J."/>
            <person name="Bowman M."/>
            <person name="Iovene M."/>
            <person name="Sanseverino W."/>
            <person name="Cavagnaro P."/>
            <person name="Yildiz M."/>
            <person name="Macko-Podgorni A."/>
            <person name="Moranska E."/>
            <person name="Grzebelus E."/>
            <person name="Grzebelus D."/>
            <person name="Ashrafi H."/>
            <person name="Zheng Z."/>
            <person name="Cheng S."/>
            <person name="Spooner D."/>
            <person name="Van Deynze A."/>
            <person name="Simon P."/>
        </authorList>
    </citation>
    <scope>NUCLEOTIDE SEQUENCE [LARGE SCALE GENOMIC DNA]</scope>
    <source>
        <tissue evidence="2">Leaf</tissue>
    </source>
</reference>
<evidence type="ECO:0000259" key="1">
    <source>
        <dbReference type="PROSITE" id="PS50144"/>
    </source>
</evidence>
<organism evidence="2">
    <name type="scientific">Daucus carota subsp. sativus</name>
    <name type="common">Carrot</name>
    <dbReference type="NCBI Taxonomy" id="79200"/>
    <lineage>
        <taxon>Eukaryota</taxon>
        <taxon>Viridiplantae</taxon>
        <taxon>Streptophyta</taxon>
        <taxon>Embryophyta</taxon>
        <taxon>Tracheophyta</taxon>
        <taxon>Spermatophyta</taxon>
        <taxon>Magnoliopsida</taxon>
        <taxon>eudicotyledons</taxon>
        <taxon>Gunneridae</taxon>
        <taxon>Pentapetalae</taxon>
        <taxon>asterids</taxon>
        <taxon>campanulids</taxon>
        <taxon>Apiales</taxon>
        <taxon>Apiaceae</taxon>
        <taxon>Apioideae</taxon>
        <taxon>Scandiceae</taxon>
        <taxon>Daucinae</taxon>
        <taxon>Daucus</taxon>
        <taxon>Daucus sect. Daucus</taxon>
    </lineage>
</organism>
<name>A0A166CBW1_DAUCS</name>
<gene>
    <name evidence="2" type="ORF">DCAR_012315</name>
</gene>
<dbReference type="InterPro" id="IPR008974">
    <property type="entry name" value="TRAF-like"/>
</dbReference>
<dbReference type="AlphaFoldDB" id="A0A166CBW1"/>
<proteinExistence type="predicted"/>
<dbReference type="Gramene" id="KZN03559">
    <property type="protein sequence ID" value="KZN03559"/>
    <property type="gene ID" value="DCAR_012315"/>
</dbReference>
<sequence length="89" mass="10288">MMDPPDNSSDEHVKAEFKITLKDQINMKHYIKRGTNWFGPSTLHSWGWGSFIPLKNLHDRAKGFIVEDCCKFEAQITLLCKTHLKPLDS</sequence>
<dbReference type="PANTHER" id="PTHR46162">
    <property type="entry name" value="TRAF-LIKE FAMILY PROTEIN"/>
    <property type="match status" value="1"/>
</dbReference>
<dbReference type="InterPro" id="IPR002083">
    <property type="entry name" value="MATH/TRAF_dom"/>
</dbReference>
<accession>A0A166CBW1</accession>
<dbReference type="Pfam" id="PF22486">
    <property type="entry name" value="MATH_2"/>
    <property type="match status" value="1"/>
</dbReference>
<protein>
    <recommendedName>
        <fullName evidence="1">MATH domain-containing protein</fullName>
    </recommendedName>
</protein>
<dbReference type="PROSITE" id="PS50144">
    <property type="entry name" value="MATH"/>
    <property type="match status" value="1"/>
</dbReference>
<dbReference type="PANTHER" id="PTHR46162:SF20">
    <property type="entry name" value="UBIQUITIN CARBOXYL-TERMINAL HYDROLASE 7-LIKE ISOFORM X1"/>
    <property type="match status" value="1"/>
</dbReference>